<dbReference type="PATRIC" id="fig|294.132.peg.2475"/>
<evidence type="ECO:0000313" key="2">
    <source>
        <dbReference type="EMBL" id="KJZ44856.1"/>
    </source>
</evidence>
<dbReference type="Proteomes" id="UP000033588">
    <property type="component" value="Unassembled WGS sequence"/>
</dbReference>
<comment type="caution">
    <text evidence="2">The sequence shown here is derived from an EMBL/GenBank/DDBJ whole genome shotgun (WGS) entry which is preliminary data.</text>
</comment>
<dbReference type="EMBL" id="LACC01000020">
    <property type="protein sequence ID" value="KJZ44856.1"/>
    <property type="molecule type" value="Genomic_DNA"/>
</dbReference>
<gene>
    <name evidence="2" type="ORF">VC35_16540</name>
</gene>
<evidence type="ECO:0008006" key="4">
    <source>
        <dbReference type="Google" id="ProtNLM"/>
    </source>
</evidence>
<dbReference type="RefSeq" id="WP_046041561.1">
    <property type="nucleotide sequence ID" value="NZ_LACC01000020.1"/>
</dbReference>
<sequence length="223" mass="24639">MNRKFLLIVVAGAIAVIVAIVGMYINMFGGIRSDQAVWGTFGDYFGGILNPVFALLAFLGVLWSLDLQMRQIRQLELDKKADEILQVVKDIDARLTELLQTLVGADSGHDVLVIHMVAEANRLCKQEGGSHTKFLAAVDIYMDFLKASKSSDSLIGMAVREMADQVTTMCEFLKRYPQQQGGGYAPIIEYYTDKTSRLIPMLVDAESLSGSTQAFFKAEIRSS</sequence>
<name>A0A0F4TK64_PSEFL</name>
<feature type="transmembrane region" description="Helical" evidence="1">
    <location>
        <begin position="5"/>
        <end position="25"/>
    </location>
</feature>
<reference evidence="2 3" key="1">
    <citation type="submission" date="2015-03" db="EMBL/GenBank/DDBJ databases">
        <title>Comparative genomics of Pseudomonas insights into diversity of traits involved in vanlence and defense.</title>
        <authorList>
            <person name="Qin Y."/>
        </authorList>
    </citation>
    <scope>NUCLEOTIDE SEQUENCE [LARGE SCALE GENOMIC DNA]</scope>
    <source>
        <strain evidence="2 3">C8</strain>
    </source>
</reference>
<feature type="transmembrane region" description="Helical" evidence="1">
    <location>
        <begin position="45"/>
        <end position="65"/>
    </location>
</feature>
<evidence type="ECO:0000256" key="1">
    <source>
        <dbReference type="SAM" id="Phobius"/>
    </source>
</evidence>
<proteinExistence type="predicted"/>
<accession>A0A0F4TK64</accession>
<dbReference type="AlphaFoldDB" id="A0A0F4TK64"/>
<keyword evidence="1" id="KW-1133">Transmembrane helix</keyword>
<protein>
    <recommendedName>
        <fullName evidence="4">Phage abortive infection protein</fullName>
    </recommendedName>
</protein>
<dbReference type="OrthoDB" id="6422829at2"/>
<organism evidence="2 3">
    <name type="scientific">Pseudomonas fluorescens</name>
    <dbReference type="NCBI Taxonomy" id="294"/>
    <lineage>
        <taxon>Bacteria</taxon>
        <taxon>Pseudomonadati</taxon>
        <taxon>Pseudomonadota</taxon>
        <taxon>Gammaproteobacteria</taxon>
        <taxon>Pseudomonadales</taxon>
        <taxon>Pseudomonadaceae</taxon>
        <taxon>Pseudomonas</taxon>
    </lineage>
</organism>
<evidence type="ECO:0000313" key="3">
    <source>
        <dbReference type="Proteomes" id="UP000033588"/>
    </source>
</evidence>
<keyword evidence="1" id="KW-0812">Transmembrane</keyword>
<keyword evidence="1" id="KW-0472">Membrane</keyword>